<keyword evidence="3" id="KW-1185">Reference proteome</keyword>
<evidence type="ECO:0000256" key="1">
    <source>
        <dbReference type="SAM" id="MobiDB-lite"/>
    </source>
</evidence>
<feature type="region of interest" description="Disordered" evidence="1">
    <location>
        <begin position="38"/>
        <end position="155"/>
    </location>
</feature>
<protein>
    <submittedName>
        <fullName evidence="2">Uncharacterized protein</fullName>
    </submittedName>
</protein>
<dbReference type="KEGG" id="tps:THAPSDRAFT_22450"/>
<dbReference type="AlphaFoldDB" id="B8C0F6"/>
<reference evidence="2 3" key="1">
    <citation type="journal article" date="2004" name="Science">
        <title>The genome of the diatom Thalassiosira pseudonana: ecology, evolution, and metabolism.</title>
        <authorList>
            <person name="Armbrust E.V."/>
            <person name="Berges J.A."/>
            <person name="Bowler C."/>
            <person name="Green B.R."/>
            <person name="Martinez D."/>
            <person name="Putnam N.H."/>
            <person name="Zhou S."/>
            <person name="Allen A.E."/>
            <person name="Apt K.E."/>
            <person name="Bechner M."/>
            <person name="Brzezinski M.A."/>
            <person name="Chaal B.K."/>
            <person name="Chiovitti A."/>
            <person name="Davis A.K."/>
            <person name="Demarest M.S."/>
            <person name="Detter J.C."/>
            <person name="Glavina T."/>
            <person name="Goodstein D."/>
            <person name="Hadi M.Z."/>
            <person name="Hellsten U."/>
            <person name="Hildebrand M."/>
            <person name="Jenkins B.D."/>
            <person name="Jurka J."/>
            <person name="Kapitonov V.V."/>
            <person name="Kroger N."/>
            <person name="Lau W.W."/>
            <person name="Lane T.W."/>
            <person name="Larimer F.W."/>
            <person name="Lippmeier J.C."/>
            <person name="Lucas S."/>
            <person name="Medina M."/>
            <person name="Montsant A."/>
            <person name="Obornik M."/>
            <person name="Parker M.S."/>
            <person name="Palenik B."/>
            <person name="Pazour G.J."/>
            <person name="Richardson P.M."/>
            <person name="Rynearson T.A."/>
            <person name="Saito M.A."/>
            <person name="Schwartz D.C."/>
            <person name="Thamatrakoln K."/>
            <person name="Valentin K."/>
            <person name="Vardi A."/>
            <person name="Wilkerson F.P."/>
            <person name="Rokhsar D.S."/>
        </authorList>
    </citation>
    <scope>NUCLEOTIDE SEQUENCE [LARGE SCALE GENOMIC DNA]</scope>
    <source>
        <strain evidence="2 3">CCMP1335</strain>
    </source>
</reference>
<feature type="region of interest" description="Disordered" evidence="1">
    <location>
        <begin position="193"/>
        <end position="219"/>
    </location>
</feature>
<feature type="compositionally biased region" description="Low complexity" evidence="1">
    <location>
        <begin position="131"/>
        <end position="141"/>
    </location>
</feature>
<dbReference type="eggNOG" id="ENOG502SWA8">
    <property type="taxonomic scope" value="Eukaryota"/>
</dbReference>
<feature type="region of interest" description="Disordered" evidence="1">
    <location>
        <begin position="526"/>
        <end position="618"/>
    </location>
</feature>
<name>B8C0F6_THAPS</name>
<feature type="compositionally biased region" description="Polar residues" evidence="1">
    <location>
        <begin position="457"/>
        <end position="470"/>
    </location>
</feature>
<feature type="compositionally biased region" description="Basic and acidic residues" evidence="1">
    <location>
        <begin position="89"/>
        <end position="103"/>
    </location>
</feature>
<feature type="region of interest" description="Disordered" evidence="1">
    <location>
        <begin position="284"/>
        <end position="339"/>
    </location>
</feature>
<feature type="compositionally biased region" description="Basic and acidic residues" evidence="1">
    <location>
        <begin position="38"/>
        <end position="78"/>
    </location>
</feature>
<dbReference type="InParanoid" id="B8C0F6"/>
<gene>
    <name evidence="2" type="ORF">THAPSDRAFT_22450</name>
</gene>
<feature type="compositionally biased region" description="Polar residues" evidence="1">
    <location>
        <begin position="478"/>
        <end position="498"/>
    </location>
</feature>
<feature type="region of interest" description="Disordered" evidence="1">
    <location>
        <begin position="361"/>
        <end position="382"/>
    </location>
</feature>
<sequence>MAFDRPLEADSVDDLGLFSSFLRAPVIGTICWLLGGEDAQKQADKEEKKRLEKEIMEDGDMKGGSDEGGDEGREHSPNDADDTSGSCHEPCRYSDRFLRDNRSKASSSANPIKGANLDGAIGKENAENQASSDPSSDSDNSQLDPNEFLNNESFVTADLTTPKSRCSSGVDNKVVDIVDDLIAVMDASSLLDAESNCKSKSKRSKESSSETGPATIAVSSQCIDSSSNQYLPESYSATSFANEIPQKKITRHSSLNNFSTSIRSKKTSWSDECGHQPLVEYFDESSKLQQPQVRCPGRRRSNSWKPSRTCSFDLEDKASSPSPATTAAATTSRSRRNEVRVIKSALRRSGSYSPPVALYGGYSRSTASSPSTTSSSSSLNSPGLKSFRSLSVIGSQSSGSIQSACSDNSQSVERQCVPSTLQVGCGRASGGLIIPCGGPTGLGGYPQFRVVLGTGASSANSEETKTSTSIAEAPAASRSPSNGQHVSNANNRAHSNPQHFLPHHSNGYVSPQYGFYVNITPPTPEMFYPRPPTHGNKPIGDKSSQPAAVQQSYQQFHQQQQPPFRPSPIPEGAMHVSSPPGMDAPQQPVFQDDQTKNNRPLKPTFPKKKGMGMMLAGNPHQVWPTVPFG</sequence>
<evidence type="ECO:0000313" key="2">
    <source>
        <dbReference type="EMBL" id="EED93056.1"/>
    </source>
</evidence>
<feature type="compositionally biased region" description="Low complexity" evidence="1">
    <location>
        <begin position="550"/>
        <end position="562"/>
    </location>
</feature>
<dbReference type="GeneID" id="7452216"/>
<feature type="compositionally biased region" description="Low complexity" evidence="1">
    <location>
        <begin position="319"/>
        <end position="332"/>
    </location>
</feature>
<reference evidence="2 3" key="2">
    <citation type="journal article" date="2008" name="Nature">
        <title>The Phaeodactylum genome reveals the evolutionary history of diatom genomes.</title>
        <authorList>
            <person name="Bowler C."/>
            <person name="Allen A.E."/>
            <person name="Badger J.H."/>
            <person name="Grimwood J."/>
            <person name="Jabbari K."/>
            <person name="Kuo A."/>
            <person name="Maheswari U."/>
            <person name="Martens C."/>
            <person name="Maumus F."/>
            <person name="Otillar R.P."/>
            <person name="Rayko E."/>
            <person name="Salamov A."/>
            <person name="Vandepoele K."/>
            <person name="Beszteri B."/>
            <person name="Gruber A."/>
            <person name="Heijde M."/>
            <person name="Katinka M."/>
            <person name="Mock T."/>
            <person name="Valentin K."/>
            <person name="Verret F."/>
            <person name="Berges J.A."/>
            <person name="Brownlee C."/>
            <person name="Cadoret J.P."/>
            <person name="Chiovitti A."/>
            <person name="Choi C.J."/>
            <person name="Coesel S."/>
            <person name="De Martino A."/>
            <person name="Detter J.C."/>
            <person name="Durkin C."/>
            <person name="Falciatore A."/>
            <person name="Fournet J."/>
            <person name="Haruta M."/>
            <person name="Huysman M.J."/>
            <person name="Jenkins B.D."/>
            <person name="Jiroutova K."/>
            <person name="Jorgensen R.E."/>
            <person name="Joubert Y."/>
            <person name="Kaplan A."/>
            <person name="Kroger N."/>
            <person name="Kroth P.G."/>
            <person name="La Roche J."/>
            <person name="Lindquist E."/>
            <person name="Lommer M."/>
            <person name="Martin-Jezequel V."/>
            <person name="Lopez P.J."/>
            <person name="Lucas S."/>
            <person name="Mangogna M."/>
            <person name="McGinnis K."/>
            <person name="Medlin L.K."/>
            <person name="Montsant A."/>
            <person name="Oudot-Le Secq M.P."/>
            <person name="Napoli C."/>
            <person name="Obornik M."/>
            <person name="Parker M.S."/>
            <person name="Petit J.L."/>
            <person name="Porcel B.M."/>
            <person name="Poulsen N."/>
            <person name="Robison M."/>
            <person name="Rychlewski L."/>
            <person name="Rynearson T.A."/>
            <person name="Schmutz J."/>
            <person name="Shapiro H."/>
            <person name="Siaut M."/>
            <person name="Stanley M."/>
            <person name="Sussman M.R."/>
            <person name="Taylor A.R."/>
            <person name="Vardi A."/>
            <person name="von Dassow P."/>
            <person name="Vyverman W."/>
            <person name="Willis A."/>
            <person name="Wyrwicz L.S."/>
            <person name="Rokhsar D.S."/>
            <person name="Weissenbach J."/>
            <person name="Armbrust E.V."/>
            <person name="Green B.R."/>
            <person name="Van de Peer Y."/>
            <person name="Grigoriev I.V."/>
        </authorList>
    </citation>
    <scope>NUCLEOTIDE SEQUENCE [LARGE SCALE GENOMIC DNA]</scope>
    <source>
        <strain evidence="2 3">CCMP1335</strain>
    </source>
</reference>
<dbReference type="Proteomes" id="UP000001449">
    <property type="component" value="Chromosome 4"/>
</dbReference>
<proteinExistence type="predicted"/>
<dbReference type="RefSeq" id="XP_002289519.1">
    <property type="nucleotide sequence ID" value="XM_002289483.1"/>
</dbReference>
<dbReference type="EMBL" id="CM000641">
    <property type="protein sequence ID" value="EED93056.1"/>
    <property type="molecule type" value="Genomic_DNA"/>
</dbReference>
<feature type="compositionally biased region" description="Low complexity" evidence="1">
    <location>
        <begin position="363"/>
        <end position="381"/>
    </location>
</feature>
<dbReference type="PaxDb" id="35128-Thaps22450"/>
<evidence type="ECO:0000313" key="3">
    <source>
        <dbReference type="Proteomes" id="UP000001449"/>
    </source>
</evidence>
<accession>B8C0F6</accession>
<feature type="compositionally biased region" description="Polar residues" evidence="1">
    <location>
        <begin position="142"/>
        <end position="155"/>
    </location>
</feature>
<organism evidence="2 3">
    <name type="scientific">Thalassiosira pseudonana</name>
    <name type="common">Marine diatom</name>
    <name type="synonym">Cyclotella nana</name>
    <dbReference type="NCBI Taxonomy" id="35128"/>
    <lineage>
        <taxon>Eukaryota</taxon>
        <taxon>Sar</taxon>
        <taxon>Stramenopiles</taxon>
        <taxon>Ochrophyta</taxon>
        <taxon>Bacillariophyta</taxon>
        <taxon>Coscinodiscophyceae</taxon>
        <taxon>Thalassiosirophycidae</taxon>
        <taxon>Thalassiosirales</taxon>
        <taxon>Thalassiosiraceae</taxon>
        <taxon>Thalassiosira</taxon>
    </lineage>
</organism>
<dbReference type="HOGENOM" id="CLU_435162_0_0_1"/>
<feature type="region of interest" description="Disordered" evidence="1">
    <location>
        <begin position="457"/>
        <end position="505"/>
    </location>
</feature>